<proteinExistence type="predicted"/>
<feature type="compositionally biased region" description="Basic and acidic residues" evidence="1">
    <location>
        <begin position="34"/>
        <end position="43"/>
    </location>
</feature>
<dbReference type="AlphaFoldDB" id="A0AAV4IZI2"/>
<protein>
    <submittedName>
        <fullName evidence="2">Uncharacterized protein</fullName>
    </submittedName>
</protein>
<organism evidence="2 3">
    <name type="scientific">Elysia marginata</name>
    <dbReference type="NCBI Taxonomy" id="1093978"/>
    <lineage>
        <taxon>Eukaryota</taxon>
        <taxon>Metazoa</taxon>
        <taxon>Spiralia</taxon>
        <taxon>Lophotrochozoa</taxon>
        <taxon>Mollusca</taxon>
        <taxon>Gastropoda</taxon>
        <taxon>Heterobranchia</taxon>
        <taxon>Euthyneura</taxon>
        <taxon>Panpulmonata</taxon>
        <taxon>Sacoglossa</taxon>
        <taxon>Placobranchoidea</taxon>
        <taxon>Plakobranchidae</taxon>
        <taxon>Elysia</taxon>
    </lineage>
</organism>
<comment type="caution">
    <text evidence="2">The sequence shown here is derived from an EMBL/GenBank/DDBJ whole genome shotgun (WGS) entry which is preliminary data.</text>
</comment>
<evidence type="ECO:0000313" key="3">
    <source>
        <dbReference type="Proteomes" id="UP000762676"/>
    </source>
</evidence>
<evidence type="ECO:0000313" key="2">
    <source>
        <dbReference type="EMBL" id="GFS15035.1"/>
    </source>
</evidence>
<sequence>MSSDRSISLGVDASTLPPVTHEQNQVLGPGNMDPFRDELDRYWKLGSNSMRTEPPPAYTPRALSSSLSSLSSSDDDEGEDDAGDWVFCPDKEEVPDADYAPHLRKRRPKKPGSTCKTVYSDTYPDNSNELNVDPPPTEFADIFLAVGVFILRLSFEILTSAN</sequence>
<evidence type="ECO:0000256" key="1">
    <source>
        <dbReference type="SAM" id="MobiDB-lite"/>
    </source>
</evidence>
<keyword evidence="3" id="KW-1185">Reference proteome</keyword>
<feature type="region of interest" description="Disordered" evidence="1">
    <location>
        <begin position="1"/>
        <end position="132"/>
    </location>
</feature>
<feature type="compositionally biased region" description="Low complexity" evidence="1">
    <location>
        <begin position="62"/>
        <end position="72"/>
    </location>
</feature>
<dbReference type="EMBL" id="BMAT01002824">
    <property type="protein sequence ID" value="GFS15035.1"/>
    <property type="molecule type" value="Genomic_DNA"/>
</dbReference>
<dbReference type="Proteomes" id="UP000762676">
    <property type="component" value="Unassembled WGS sequence"/>
</dbReference>
<feature type="compositionally biased region" description="Acidic residues" evidence="1">
    <location>
        <begin position="73"/>
        <end position="83"/>
    </location>
</feature>
<feature type="compositionally biased region" description="Polar residues" evidence="1">
    <location>
        <begin position="114"/>
        <end position="130"/>
    </location>
</feature>
<accession>A0AAV4IZI2</accession>
<gene>
    <name evidence="2" type="ORF">ElyMa_001439400</name>
</gene>
<reference evidence="2 3" key="1">
    <citation type="journal article" date="2021" name="Elife">
        <title>Chloroplast acquisition without the gene transfer in kleptoplastic sea slugs, Plakobranchus ocellatus.</title>
        <authorList>
            <person name="Maeda T."/>
            <person name="Takahashi S."/>
            <person name="Yoshida T."/>
            <person name="Shimamura S."/>
            <person name="Takaki Y."/>
            <person name="Nagai Y."/>
            <person name="Toyoda A."/>
            <person name="Suzuki Y."/>
            <person name="Arimoto A."/>
            <person name="Ishii H."/>
            <person name="Satoh N."/>
            <person name="Nishiyama T."/>
            <person name="Hasebe M."/>
            <person name="Maruyama T."/>
            <person name="Minagawa J."/>
            <person name="Obokata J."/>
            <person name="Shigenobu S."/>
        </authorList>
    </citation>
    <scope>NUCLEOTIDE SEQUENCE [LARGE SCALE GENOMIC DNA]</scope>
</reference>
<name>A0AAV4IZI2_9GAST</name>